<sequence length="405" mass="45341">MGHEHTFARPAARMRRTDVAARRLLPPPADAASRIDSAVSQCGDRTLAREEWTADVQEERTADAHNFPQPAVDGTPTDAAGSRNATDSQRATSRTSRRRATTKSTEELAIRFEVLVAARIHVSDFREQIQIEQEQLSHELVDIVQSQQCIVHDASSHDTIALSDLQLNASRAINTYNARLERIRQLRKHLKDLEQRMAECDADFVVAAEDIAIPRPEGTTTDQDHTSAVLLQSLRADIDIVQERLAKLDYAHHEDEILRDLLLDRGEVLPISDEDFYTAYFTKRAALQDDLERAECAAIEHERTLGMQYTSSDLPDMMRADSQSGRFGHSDKQLGASTSGSDLERPTSMSSRHLNTDAILEGSAYHPLVRQSEATTTQHDDRVHDWIHSVKASREAPGATRRLSI</sequence>
<reference evidence="4" key="1">
    <citation type="journal article" date="2012" name="PLoS Genet.">
        <title>The genomes of the fungal plant pathogens Cladosporium fulvum and Dothistroma septosporum reveal adaptation to different hosts and lifestyles but also signatures of common ancestry.</title>
        <authorList>
            <person name="de Wit P.J.G.M."/>
            <person name="van der Burgt A."/>
            <person name="Oekmen B."/>
            <person name="Stergiopoulos I."/>
            <person name="Abd-Elsalam K.A."/>
            <person name="Aerts A.L."/>
            <person name="Bahkali A.H."/>
            <person name="Beenen H.G."/>
            <person name="Chettri P."/>
            <person name="Cox M.P."/>
            <person name="Datema E."/>
            <person name="de Vries R.P."/>
            <person name="Dhillon B."/>
            <person name="Ganley A.R."/>
            <person name="Griffiths S.A."/>
            <person name="Guo Y."/>
            <person name="Hamelin R.C."/>
            <person name="Henrissat B."/>
            <person name="Kabir M.S."/>
            <person name="Jashni M.K."/>
            <person name="Kema G."/>
            <person name="Klaubauf S."/>
            <person name="Lapidus A."/>
            <person name="Levasseur A."/>
            <person name="Lindquist E."/>
            <person name="Mehrabi R."/>
            <person name="Ohm R.A."/>
            <person name="Owen T.J."/>
            <person name="Salamov A."/>
            <person name="Schwelm A."/>
            <person name="Schijlen E."/>
            <person name="Sun H."/>
            <person name="van den Burg H.A."/>
            <person name="van Ham R.C.H.J."/>
            <person name="Zhang S."/>
            <person name="Goodwin S.B."/>
            <person name="Grigoriev I.V."/>
            <person name="Collemare J."/>
            <person name="Bradshaw R.E."/>
        </authorList>
    </citation>
    <scope>NUCLEOTIDE SEQUENCE [LARGE SCALE GENOMIC DNA]</scope>
    <source>
        <strain evidence="4">NZE10 / CBS 128990</strain>
    </source>
</reference>
<dbReference type="Proteomes" id="UP000016933">
    <property type="component" value="Unassembled WGS sequence"/>
</dbReference>
<feature type="compositionally biased region" description="Polar residues" evidence="2">
    <location>
        <begin position="335"/>
        <end position="351"/>
    </location>
</feature>
<evidence type="ECO:0000313" key="3">
    <source>
        <dbReference type="EMBL" id="EME45359.1"/>
    </source>
</evidence>
<protein>
    <submittedName>
        <fullName evidence="3">Uncharacterized protein</fullName>
    </submittedName>
</protein>
<keyword evidence="4" id="KW-1185">Reference proteome</keyword>
<evidence type="ECO:0000256" key="2">
    <source>
        <dbReference type="SAM" id="MobiDB-lite"/>
    </source>
</evidence>
<feature type="compositionally biased region" description="Low complexity" evidence="2">
    <location>
        <begin position="85"/>
        <end position="94"/>
    </location>
</feature>
<feature type="region of interest" description="Disordered" evidence="2">
    <location>
        <begin position="310"/>
        <end position="351"/>
    </location>
</feature>
<organism evidence="3 4">
    <name type="scientific">Dothistroma septosporum (strain NZE10 / CBS 128990)</name>
    <name type="common">Red band needle blight fungus</name>
    <name type="synonym">Mycosphaerella pini</name>
    <dbReference type="NCBI Taxonomy" id="675120"/>
    <lineage>
        <taxon>Eukaryota</taxon>
        <taxon>Fungi</taxon>
        <taxon>Dikarya</taxon>
        <taxon>Ascomycota</taxon>
        <taxon>Pezizomycotina</taxon>
        <taxon>Dothideomycetes</taxon>
        <taxon>Dothideomycetidae</taxon>
        <taxon>Mycosphaerellales</taxon>
        <taxon>Mycosphaerellaceae</taxon>
        <taxon>Dothistroma</taxon>
    </lineage>
</organism>
<proteinExistence type="predicted"/>
<evidence type="ECO:0000256" key="1">
    <source>
        <dbReference type="SAM" id="Coils"/>
    </source>
</evidence>
<feature type="compositionally biased region" description="Basic and acidic residues" evidence="2">
    <location>
        <begin position="52"/>
        <end position="63"/>
    </location>
</feature>
<gene>
    <name evidence="3" type="ORF">DOTSEDRAFT_33879</name>
</gene>
<name>N1PSF8_DOTSN</name>
<dbReference type="OrthoDB" id="10539469at2759"/>
<keyword evidence="1" id="KW-0175">Coiled coil</keyword>
<dbReference type="HOGENOM" id="CLU_679756_0_0_1"/>
<dbReference type="EMBL" id="KB446538">
    <property type="protein sequence ID" value="EME45359.1"/>
    <property type="molecule type" value="Genomic_DNA"/>
</dbReference>
<feature type="region of interest" description="Disordered" evidence="2">
    <location>
        <begin position="52"/>
        <end position="103"/>
    </location>
</feature>
<evidence type="ECO:0000313" key="4">
    <source>
        <dbReference type="Proteomes" id="UP000016933"/>
    </source>
</evidence>
<dbReference type="OMA" id="HEHTFAR"/>
<reference evidence="3 4" key="2">
    <citation type="journal article" date="2012" name="PLoS Pathog.">
        <title>Diverse lifestyles and strategies of plant pathogenesis encoded in the genomes of eighteen Dothideomycetes fungi.</title>
        <authorList>
            <person name="Ohm R.A."/>
            <person name="Feau N."/>
            <person name="Henrissat B."/>
            <person name="Schoch C.L."/>
            <person name="Horwitz B.A."/>
            <person name="Barry K.W."/>
            <person name="Condon B.J."/>
            <person name="Copeland A.C."/>
            <person name="Dhillon B."/>
            <person name="Glaser F."/>
            <person name="Hesse C.N."/>
            <person name="Kosti I."/>
            <person name="LaButti K."/>
            <person name="Lindquist E.A."/>
            <person name="Lucas S."/>
            <person name="Salamov A.A."/>
            <person name="Bradshaw R.E."/>
            <person name="Ciuffetti L."/>
            <person name="Hamelin R.C."/>
            <person name="Kema G.H.J."/>
            <person name="Lawrence C."/>
            <person name="Scott J.A."/>
            <person name="Spatafora J.W."/>
            <person name="Turgeon B.G."/>
            <person name="de Wit P.J.G.M."/>
            <person name="Zhong S."/>
            <person name="Goodwin S.B."/>
            <person name="Grigoriev I.V."/>
        </authorList>
    </citation>
    <scope>NUCLEOTIDE SEQUENCE [LARGE SCALE GENOMIC DNA]</scope>
    <source>
        <strain evidence="4">NZE10 / CBS 128990</strain>
    </source>
</reference>
<accession>N1PSF8</accession>
<feature type="coiled-coil region" evidence="1">
    <location>
        <begin position="173"/>
        <end position="203"/>
    </location>
</feature>
<dbReference type="AlphaFoldDB" id="N1PSF8"/>